<reference evidence="11" key="1">
    <citation type="journal article" date="2023" name="Mol. Phylogenet. Evol.">
        <title>Genome-scale phylogeny and comparative genomics of the fungal order Sordariales.</title>
        <authorList>
            <person name="Hensen N."/>
            <person name="Bonometti L."/>
            <person name="Westerberg I."/>
            <person name="Brannstrom I.O."/>
            <person name="Guillou S."/>
            <person name="Cros-Aarteil S."/>
            <person name="Calhoun S."/>
            <person name="Haridas S."/>
            <person name="Kuo A."/>
            <person name="Mondo S."/>
            <person name="Pangilinan J."/>
            <person name="Riley R."/>
            <person name="LaButti K."/>
            <person name="Andreopoulos B."/>
            <person name="Lipzen A."/>
            <person name="Chen C."/>
            <person name="Yan M."/>
            <person name="Daum C."/>
            <person name="Ng V."/>
            <person name="Clum A."/>
            <person name="Steindorff A."/>
            <person name="Ohm R.A."/>
            <person name="Martin F."/>
            <person name="Silar P."/>
            <person name="Natvig D.O."/>
            <person name="Lalanne C."/>
            <person name="Gautier V."/>
            <person name="Ament-Velasquez S.L."/>
            <person name="Kruys A."/>
            <person name="Hutchinson M.I."/>
            <person name="Powell A.J."/>
            <person name="Barry K."/>
            <person name="Miller A.N."/>
            <person name="Grigoriev I.V."/>
            <person name="Debuchy R."/>
            <person name="Gladieux P."/>
            <person name="Hiltunen Thoren M."/>
            <person name="Johannesson H."/>
        </authorList>
    </citation>
    <scope>NUCLEOTIDE SEQUENCE [LARGE SCALE GENOMIC DNA]</scope>
    <source>
        <strain evidence="11">CBS 340.73</strain>
    </source>
</reference>
<evidence type="ECO:0000313" key="11">
    <source>
        <dbReference type="Proteomes" id="UP001303473"/>
    </source>
</evidence>
<evidence type="ECO:0000313" key="10">
    <source>
        <dbReference type="EMBL" id="KAK3940663.1"/>
    </source>
</evidence>
<dbReference type="PANTHER" id="PTHR47634:SF9">
    <property type="entry name" value="PROTEIN KINASE DOMAIN-CONTAINING PROTEIN-RELATED"/>
    <property type="match status" value="1"/>
</dbReference>
<dbReference type="Gene3D" id="3.30.200.20">
    <property type="entry name" value="Phosphorylase Kinase, domain 1"/>
    <property type="match status" value="1"/>
</dbReference>
<protein>
    <recommendedName>
        <fullName evidence="1">non-specific serine/threonine protein kinase</fullName>
        <ecNumber evidence="1">2.7.11.1</ecNumber>
    </recommendedName>
</protein>
<keyword evidence="3" id="KW-0808">Transferase</keyword>
<dbReference type="GO" id="GO:0005524">
    <property type="term" value="F:ATP binding"/>
    <property type="evidence" value="ECO:0007669"/>
    <property type="project" value="UniProtKB-KW"/>
</dbReference>
<keyword evidence="4" id="KW-0547">Nucleotide-binding</keyword>
<accession>A0AAN6N9K5</accession>
<sequence length="341" mass="38300">KVLTADCYGHDEDIFELNILKHIRAQTDPHPGAKHIPGLLNHFRHHGPNGEHVCLVFKAMGPNLSRYRRLFPKLRIPLPLVKEISRQLLLALSYLHGTCRIIHTGYFNPLAPQNILVETPAINEVFEQTSPSELRMDDSSLEPPYDFYMDSALISAAGEDLASTTSLSVRLADFGTSSWFDNHLTERIQPQMLRAPEVTLGADWDFKVDIWNLGVVIWELAEGALLFNGTWTPNAPYAPEAHLAQMTAVLGDMPRSLLARSKNRADWFDADGLPWIAADFVQGKLFQPSTFGSCSLEQFSRNPNLSGPGKKAFLSFIRSMIRLGPDERLDARTLLKSEWLN</sequence>
<dbReference type="InterPro" id="IPR051334">
    <property type="entry name" value="SRPK"/>
</dbReference>
<dbReference type="Proteomes" id="UP001303473">
    <property type="component" value="Unassembled WGS sequence"/>
</dbReference>
<proteinExistence type="predicted"/>
<keyword evidence="2" id="KW-0723">Serine/threonine-protein kinase</keyword>
<dbReference type="GO" id="GO:0050684">
    <property type="term" value="P:regulation of mRNA processing"/>
    <property type="evidence" value="ECO:0007669"/>
    <property type="project" value="TreeGrafter"/>
</dbReference>
<dbReference type="PANTHER" id="PTHR47634">
    <property type="entry name" value="PROTEIN KINASE DOMAIN-CONTAINING PROTEIN-RELATED"/>
    <property type="match status" value="1"/>
</dbReference>
<dbReference type="PROSITE" id="PS50011">
    <property type="entry name" value="PROTEIN_KINASE_DOM"/>
    <property type="match status" value="1"/>
</dbReference>
<dbReference type="Pfam" id="PF00069">
    <property type="entry name" value="Pkinase"/>
    <property type="match status" value="1"/>
</dbReference>
<gene>
    <name evidence="10" type="ORF">QBC46DRAFT_260418</name>
</gene>
<dbReference type="EC" id="2.7.11.1" evidence="1"/>
<dbReference type="EMBL" id="MU853793">
    <property type="protein sequence ID" value="KAK3940663.1"/>
    <property type="molecule type" value="Genomic_DNA"/>
</dbReference>
<keyword evidence="5 10" id="KW-0418">Kinase</keyword>
<comment type="catalytic activity">
    <reaction evidence="8">
        <text>L-seryl-[protein] + ATP = O-phospho-L-seryl-[protein] + ADP + H(+)</text>
        <dbReference type="Rhea" id="RHEA:17989"/>
        <dbReference type="Rhea" id="RHEA-COMP:9863"/>
        <dbReference type="Rhea" id="RHEA-COMP:11604"/>
        <dbReference type="ChEBI" id="CHEBI:15378"/>
        <dbReference type="ChEBI" id="CHEBI:29999"/>
        <dbReference type="ChEBI" id="CHEBI:30616"/>
        <dbReference type="ChEBI" id="CHEBI:83421"/>
        <dbReference type="ChEBI" id="CHEBI:456216"/>
        <dbReference type="EC" id="2.7.11.1"/>
    </reaction>
</comment>
<evidence type="ECO:0000256" key="7">
    <source>
        <dbReference type="ARBA" id="ARBA00047899"/>
    </source>
</evidence>
<evidence type="ECO:0000256" key="3">
    <source>
        <dbReference type="ARBA" id="ARBA00022679"/>
    </source>
</evidence>
<comment type="catalytic activity">
    <reaction evidence="7">
        <text>L-threonyl-[protein] + ATP = O-phospho-L-threonyl-[protein] + ADP + H(+)</text>
        <dbReference type="Rhea" id="RHEA:46608"/>
        <dbReference type="Rhea" id="RHEA-COMP:11060"/>
        <dbReference type="Rhea" id="RHEA-COMP:11605"/>
        <dbReference type="ChEBI" id="CHEBI:15378"/>
        <dbReference type="ChEBI" id="CHEBI:30013"/>
        <dbReference type="ChEBI" id="CHEBI:30616"/>
        <dbReference type="ChEBI" id="CHEBI:61977"/>
        <dbReference type="ChEBI" id="CHEBI:456216"/>
        <dbReference type="EC" id="2.7.11.1"/>
    </reaction>
</comment>
<dbReference type="AlphaFoldDB" id="A0AAN6N9K5"/>
<evidence type="ECO:0000256" key="1">
    <source>
        <dbReference type="ARBA" id="ARBA00012513"/>
    </source>
</evidence>
<evidence type="ECO:0000256" key="8">
    <source>
        <dbReference type="ARBA" id="ARBA00048679"/>
    </source>
</evidence>
<dbReference type="InterPro" id="IPR000719">
    <property type="entry name" value="Prot_kinase_dom"/>
</dbReference>
<name>A0AAN6N9K5_9PEZI</name>
<dbReference type="SUPFAM" id="SSF56112">
    <property type="entry name" value="Protein kinase-like (PK-like)"/>
    <property type="match status" value="1"/>
</dbReference>
<evidence type="ECO:0000256" key="2">
    <source>
        <dbReference type="ARBA" id="ARBA00022527"/>
    </source>
</evidence>
<evidence type="ECO:0000259" key="9">
    <source>
        <dbReference type="PROSITE" id="PS50011"/>
    </source>
</evidence>
<evidence type="ECO:0000256" key="4">
    <source>
        <dbReference type="ARBA" id="ARBA00022741"/>
    </source>
</evidence>
<organism evidence="10 11">
    <name type="scientific">Diplogelasinospora grovesii</name>
    <dbReference type="NCBI Taxonomy" id="303347"/>
    <lineage>
        <taxon>Eukaryota</taxon>
        <taxon>Fungi</taxon>
        <taxon>Dikarya</taxon>
        <taxon>Ascomycota</taxon>
        <taxon>Pezizomycotina</taxon>
        <taxon>Sordariomycetes</taxon>
        <taxon>Sordariomycetidae</taxon>
        <taxon>Sordariales</taxon>
        <taxon>Diplogelasinosporaceae</taxon>
        <taxon>Diplogelasinospora</taxon>
    </lineage>
</organism>
<keyword evidence="6" id="KW-0067">ATP-binding</keyword>
<dbReference type="SMART" id="SM00220">
    <property type="entry name" value="S_TKc"/>
    <property type="match status" value="1"/>
</dbReference>
<dbReference type="Gene3D" id="1.10.510.10">
    <property type="entry name" value="Transferase(Phosphotransferase) domain 1"/>
    <property type="match status" value="1"/>
</dbReference>
<feature type="domain" description="Protein kinase" evidence="9">
    <location>
        <begin position="1"/>
        <end position="340"/>
    </location>
</feature>
<keyword evidence="11" id="KW-1185">Reference proteome</keyword>
<comment type="caution">
    <text evidence="10">The sequence shown here is derived from an EMBL/GenBank/DDBJ whole genome shotgun (WGS) entry which is preliminary data.</text>
</comment>
<dbReference type="InterPro" id="IPR011009">
    <property type="entry name" value="Kinase-like_dom_sf"/>
</dbReference>
<evidence type="ECO:0000256" key="5">
    <source>
        <dbReference type="ARBA" id="ARBA00022777"/>
    </source>
</evidence>
<feature type="non-terminal residue" evidence="10">
    <location>
        <position position="1"/>
    </location>
</feature>
<evidence type="ECO:0000256" key="6">
    <source>
        <dbReference type="ARBA" id="ARBA00022840"/>
    </source>
</evidence>
<dbReference type="GO" id="GO:0004674">
    <property type="term" value="F:protein serine/threonine kinase activity"/>
    <property type="evidence" value="ECO:0007669"/>
    <property type="project" value="UniProtKB-KW"/>
</dbReference>
<dbReference type="GO" id="GO:0000245">
    <property type="term" value="P:spliceosomal complex assembly"/>
    <property type="evidence" value="ECO:0007669"/>
    <property type="project" value="TreeGrafter"/>
</dbReference>